<dbReference type="EMBL" id="BOLY01000006">
    <property type="protein sequence ID" value="GIZ46756.1"/>
    <property type="molecule type" value="Genomic_DNA"/>
</dbReference>
<name>A0A9P3FGR7_9PEZI</name>
<organism evidence="1 2">
    <name type="scientific">Cercospora kikuchii</name>
    <dbReference type="NCBI Taxonomy" id="84275"/>
    <lineage>
        <taxon>Eukaryota</taxon>
        <taxon>Fungi</taxon>
        <taxon>Dikarya</taxon>
        <taxon>Ascomycota</taxon>
        <taxon>Pezizomycotina</taxon>
        <taxon>Dothideomycetes</taxon>
        <taxon>Dothideomycetidae</taxon>
        <taxon>Mycosphaerellales</taxon>
        <taxon>Mycosphaerellaceae</taxon>
        <taxon>Cercospora</taxon>
    </lineage>
</organism>
<dbReference type="AlphaFoldDB" id="A0A9P3FGR7"/>
<dbReference type="RefSeq" id="XP_044661243.1">
    <property type="nucleotide sequence ID" value="XM_044805308.1"/>
</dbReference>
<dbReference type="OrthoDB" id="3638355at2759"/>
<reference evidence="1 2" key="1">
    <citation type="submission" date="2021-01" db="EMBL/GenBank/DDBJ databases">
        <title>Cercospora kikuchii MAFF 305040 whole genome shotgun sequence.</title>
        <authorList>
            <person name="Kashiwa T."/>
            <person name="Suzuki T."/>
        </authorList>
    </citation>
    <scope>NUCLEOTIDE SEQUENCE [LARGE SCALE GENOMIC DNA]</scope>
    <source>
        <strain evidence="1 2">MAFF 305040</strain>
    </source>
</reference>
<gene>
    <name evidence="1" type="ORF">CKM354_000986900</name>
</gene>
<dbReference type="GeneID" id="68295444"/>
<evidence type="ECO:0000313" key="2">
    <source>
        <dbReference type="Proteomes" id="UP000825890"/>
    </source>
</evidence>
<comment type="caution">
    <text evidence="1">The sequence shown here is derived from an EMBL/GenBank/DDBJ whole genome shotgun (WGS) entry which is preliminary data.</text>
</comment>
<accession>A0A9P3FGR7</accession>
<proteinExistence type="predicted"/>
<protein>
    <submittedName>
        <fullName evidence="1">Uncharacterized protein</fullName>
    </submittedName>
</protein>
<keyword evidence="2" id="KW-1185">Reference proteome</keyword>
<dbReference type="Proteomes" id="UP000825890">
    <property type="component" value="Unassembled WGS sequence"/>
</dbReference>
<sequence>MATHFIAQLLAAAGNLSVSELETASCRLIEIRNSKTPLFRLPGELRNRIWRMALIEDIRAQEEMYKEKAQEIEQERREGSGHVYEVVVSSYCHRSWFPVSSNKRQGVGDFSTTRSYFGQFHRLQETIVPPTFFNACRQMKNEVEPILYSHIMVWQEYDRILRRWKTLQPHQTSGLFRARQNGLPLLKAHHGCCHLIRKEDFEASESPEVLRYAHVRKGIVRFAEELEGIDSWLSPGQKDLVWTIGAPPDATIYRIVPSD</sequence>
<evidence type="ECO:0000313" key="1">
    <source>
        <dbReference type="EMBL" id="GIZ46756.1"/>
    </source>
</evidence>